<proteinExistence type="predicted"/>
<comment type="caution">
    <text evidence="4">The sequence shown here is derived from an EMBL/GenBank/DDBJ whole genome shotgun (WGS) entry which is preliminary data.</text>
</comment>
<dbReference type="RefSeq" id="WP_019162020.1">
    <property type="nucleotide sequence ID" value="NZ_JACOQG010000005.1"/>
</dbReference>
<feature type="repeat" description="Cell wall-binding" evidence="2">
    <location>
        <begin position="31"/>
        <end position="50"/>
    </location>
</feature>
<dbReference type="EMBL" id="JACOQG010000005">
    <property type="protein sequence ID" value="MBC5779026.1"/>
    <property type="molecule type" value="Genomic_DNA"/>
</dbReference>
<evidence type="ECO:0000256" key="2">
    <source>
        <dbReference type="PROSITE-ProRule" id="PRU00591"/>
    </source>
</evidence>
<dbReference type="InterPro" id="IPR018337">
    <property type="entry name" value="Cell_wall/Cho-bd_repeat"/>
</dbReference>
<keyword evidence="3" id="KW-0732">Signal</keyword>
<evidence type="ECO:0000256" key="3">
    <source>
        <dbReference type="SAM" id="SignalP"/>
    </source>
</evidence>
<evidence type="ECO:0000256" key="1">
    <source>
        <dbReference type="ARBA" id="ARBA00022737"/>
    </source>
</evidence>
<reference evidence="4 5" key="1">
    <citation type="submission" date="2020-08" db="EMBL/GenBank/DDBJ databases">
        <title>Genome public.</title>
        <authorList>
            <person name="Liu C."/>
            <person name="Sun Q."/>
        </authorList>
    </citation>
    <scope>NUCLEOTIDE SEQUENCE [LARGE SCALE GENOMIC DNA]</scope>
    <source>
        <strain evidence="4 5">M29</strain>
    </source>
</reference>
<dbReference type="Gene3D" id="2.10.270.10">
    <property type="entry name" value="Cholin Binding"/>
    <property type="match status" value="2"/>
</dbReference>
<dbReference type="Pfam" id="PF01473">
    <property type="entry name" value="Choline_bind_1"/>
    <property type="match status" value="1"/>
</dbReference>
<dbReference type="Gene3D" id="3.40.50.1110">
    <property type="entry name" value="SGNH hydrolase"/>
    <property type="match status" value="1"/>
</dbReference>
<gene>
    <name evidence="4" type="ORF">H8Z82_05015</name>
</gene>
<evidence type="ECO:0008006" key="6">
    <source>
        <dbReference type="Google" id="ProtNLM"/>
    </source>
</evidence>
<keyword evidence="1" id="KW-0677">Repeat</keyword>
<organism evidence="4 5">
    <name type="scientific">Blautia difficilis</name>
    <dbReference type="NCBI Taxonomy" id="2763027"/>
    <lineage>
        <taxon>Bacteria</taxon>
        <taxon>Bacillati</taxon>
        <taxon>Bacillota</taxon>
        <taxon>Clostridia</taxon>
        <taxon>Lachnospirales</taxon>
        <taxon>Lachnospiraceae</taxon>
        <taxon>Blautia</taxon>
    </lineage>
</organism>
<protein>
    <recommendedName>
        <fullName evidence="6">SGNH hydrolase-type esterase domain-containing protein</fullName>
    </recommendedName>
</protein>
<evidence type="ECO:0000313" key="5">
    <source>
        <dbReference type="Proteomes" id="UP000649826"/>
    </source>
</evidence>
<dbReference type="SUPFAM" id="SSF69360">
    <property type="entry name" value="Cell wall binding repeat"/>
    <property type="match status" value="1"/>
</dbReference>
<keyword evidence="5" id="KW-1185">Reference proteome</keyword>
<name>A0ABR7IG78_9FIRM</name>
<accession>A0ABR7IG78</accession>
<dbReference type="InterPro" id="IPR036514">
    <property type="entry name" value="SGNH_hydro_sf"/>
</dbReference>
<dbReference type="SUPFAM" id="SSF52266">
    <property type="entry name" value="SGNH hydrolase"/>
    <property type="match status" value="1"/>
</dbReference>
<dbReference type="PROSITE" id="PS51170">
    <property type="entry name" value="CW"/>
    <property type="match status" value="2"/>
</dbReference>
<sequence length="372" mass="43198">MKTVKKKIWIIGVLLLCAAMFYTIPVAAAKKTGWKVIKGKTYYFNNDGTMHKGFLKLNGKKYYFGEDGAAKKGFFTVESSNGTVSCFGQKDYSLARNKWLYIKNNQWYYFDNSGRGLSGWFQIDEKCYYCHPQKGKLTGWKRIKGDEYCFTAEGYIKTSQWLKKGSQYCYVDYRGKVVKTKKSTGGTSQAYKKVYMIGDSRFARASRMGIKMNNTEYIAASGQGYDWLIREGWPRLMEQVMNSTEEGKSAIVINLGVNDLLNYKKYIRFVNKDMLDFAHKYQCDVYYVSVNPVNEEKYSHHSQKLKTKNNRLINQFNRELVSQLSLGVKYIDTNTYLMRKFNSKELTIEDGIHYGFRISNAIFDQIMMNVKP</sequence>
<feature type="chain" id="PRO_5046973657" description="SGNH hydrolase-type esterase domain-containing protein" evidence="3">
    <location>
        <begin position="29"/>
        <end position="372"/>
    </location>
</feature>
<dbReference type="Proteomes" id="UP000649826">
    <property type="component" value="Unassembled WGS sequence"/>
</dbReference>
<feature type="signal peptide" evidence="3">
    <location>
        <begin position="1"/>
        <end position="28"/>
    </location>
</feature>
<dbReference type="Pfam" id="PF19127">
    <property type="entry name" value="Choline_bind_3"/>
    <property type="match status" value="1"/>
</dbReference>
<feature type="repeat" description="Cell wall-binding" evidence="2">
    <location>
        <begin position="96"/>
        <end position="116"/>
    </location>
</feature>
<evidence type="ECO:0000313" key="4">
    <source>
        <dbReference type="EMBL" id="MBC5779026.1"/>
    </source>
</evidence>